<keyword evidence="3 5" id="KW-0807">Transducer</keyword>
<dbReference type="eggNOG" id="COG2770">
    <property type="taxonomic scope" value="Bacteria"/>
</dbReference>
<dbReference type="PANTHER" id="PTHR32089">
    <property type="entry name" value="METHYL-ACCEPTING CHEMOTAXIS PROTEIN MCPB"/>
    <property type="match status" value="1"/>
</dbReference>
<evidence type="ECO:0000256" key="2">
    <source>
        <dbReference type="ARBA" id="ARBA00022519"/>
    </source>
</evidence>
<dbReference type="PRINTS" id="PR00260">
    <property type="entry name" value="CHEMTRNSDUCR"/>
</dbReference>
<keyword evidence="11" id="KW-1185">Reference proteome</keyword>
<dbReference type="SUPFAM" id="SSF158472">
    <property type="entry name" value="HAMP domain-like"/>
    <property type="match status" value="1"/>
</dbReference>
<proteinExistence type="inferred from homology"/>
<dbReference type="GO" id="GO:0006935">
    <property type="term" value="P:chemotaxis"/>
    <property type="evidence" value="ECO:0007669"/>
    <property type="project" value="InterPro"/>
</dbReference>
<dbReference type="PANTHER" id="PTHR32089:SF112">
    <property type="entry name" value="LYSOZYME-LIKE PROTEIN-RELATED"/>
    <property type="match status" value="1"/>
</dbReference>
<dbReference type="RefSeq" id="WP_008620117.1">
    <property type="nucleotide sequence ID" value="NZ_AONQ01000059.1"/>
</dbReference>
<evidence type="ECO:0000256" key="3">
    <source>
        <dbReference type="ARBA" id="ARBA00023224"/>
    </source>
</evidence>
<name>M2Z2R1_9PROT</name>
<dbReference type="OrthoDB" id="2489132at2"/>
<dbReference type="GO" id="GO:0007165">
    <property type="term" value="P:signal transduction"/>
    <property type="evidence" value="ECO:0007669"/>
    <property type="project" value="UniProtKB-KW"/>
</dbReference>
<dbReference type="SMART" id="SM00283">
    <property type="entry name" value="MA"/>
    <property type="match status" value="1"/>
</dbReference>
<dbReference type="Gene3D" id="1.10.287.950">
    <property type="entry name" value="Methyl-accepting chemotaxis protein"/>
    <property type="match status" value="1"/>
</dbReference>
<comment type="caution">
    <text evidence="10">The sequence shown here is derived from an EMBL/GenBank/DDBJ whole genome shotgun (WGS) entry which is preliminary data.</text>
</comment>
<sequence length="681" mass="71338">MELLRNLRIGRRILLAFLLPVFGLVAFSGYVIVLRWLVVADTSGLIRMATMANSVSAVVHELQKERGSSSLYVASGRKQFGDRVEAQRKLSDEAAKRFEAESAESAAALGTEFGASLAKAREALAGRAKLRSDIDAGSVDRNALFQAYTGLIKVQLDMVGQMARLTPDKKAAEAVGAYLAFMEAKERAGQERATGAAGFAGAFDAVIYRRLVSLIADQEMLFAHFIRTASPELVAFFRDKMGDPIVAEVNTLREAAHAKALAGGEGVPAPKWFEATTKRIDLMKVVEDRIAADLVASATKTSSDARLFLWMQIIAVMGGLGVTFAAAGVLAKGITGPIAEITTAMSRLATGDTSITVGGLDLQTEQGEMARAVEVFRNNHLAAERLAAEQAAEQSAKERRRQAIEQLTAAFRQEVSGALAAVGDATRLLENSANSLGSSAQSMEGHASAVAASAEQASINVETVAGAAEELAASINEISRQVATSAQVSQEAVAEAERTNALVHGLADAARNIGEVVTMIGDIAGQTNLLALNATIEAARAGEAGKGFAVVANEVKNLATQTGKATSQITEQVSAVQSATDQAVSAIQSIGAIIERINQVSSAIAAAVEEQDATTRDIARNVAEAADGTRDVSRHVTDVTSEAGETGKTASDVLGAVQALGRQSDSLNTSVQRFLAGVERA</sequence>
<reference evidence="10 11" key="1">
    <citation type="journal article" date="2014" name="Genome Announc.">
        <title>Draft Genome Sequence of Magnetospirillum sp. Strain SO-1, a Freshwater Magnetotactic Bacterium Isolated from the Ol'khovka River, Russia.</title>
        <authorList>
            <person name="Grouzdev D.S."/>
            <person name="Dziuba M.V."/>
            <person name="Sukhacheva M.S."/>
            <person name="Mardanov A.V."/>
            <person name="Beletskiy A.V."/>
            <person name="Kuznetsov B.B."/>
            <person name="Skryabin K.G."/>
        </authorList>
    </citation>
    <scope>NUCLEOTIDE SEQUENCE [LARGE SCALE GENOMIC DNA]</scope>
    <source>
        <strain evidence="10 11">SO-1</strain>
    </source>
</reference>
<dbReference type="PROSITE" id="PS50885">
    <property type="entry name" value="HAMP"/>
    <property type="match status" value="1"/>
</dbReference>
<dbReference type="eggNOG" id="COG0840">
    <property type="taxonomic scope" value="Bacteria"/>
</dbReference>
<dbReference type="PROSITE" id="PS50111">
    <property type="entry name" value="CHEMOTAXIS_TRANSDUC_2"/>
    <property type="match status" value="1"/>
</dbReference>
<keyword evidence="6" id="KW-0472">Membrane</keyword>
<dbReference type="InterPro" id="IPR004090">
    <property type="entry name" value="Chemotax_Me-accpt_rcpt"/>
</dbReference>
<evidence type="ECO:0000256" key="1">
    <source>
        <dbReference type="ARBA" id="ARBA00004429"/>
    </source>
</evidence>
<keyword evidence="6" id="KW-0812">Transmembrane</keyword>
<evidence type="ECO:0000256" key="4">
    <source>
        <dbReference type="ARBA" id="ARBA00029447"/>
    </source>
</evidence>
<comment type="subcellular location">
    <subcellularLocation>
        <location evidence="1">Cell inner membrane</location>
        <topology evidence="1">Multi-pass membrane protein</topology>
    </subcellularLocation>
</comment>
<dbReference type="InterPro" id="IPR004089">
    <property type="entry name" value="MCPsignal_dom"/>
</dbReference>
<evidence type="ECO:0000259" key="8">
    <source>
        <dbReference type="PROSITE" id="PS50192"/>
    </source>
</evidence>
<dbReference type="SMART" id="SM00304">
    <property type="entry name" value="HAMP"/>
    <property type="match status" value="2"/>
</dbReference>
<dbReference type="InterPro" id="IPR013587">
    <property type="entry name" value="Nitrate/nitrite_sensing"/>
</dbReference>
<dbReference type="EMBL" id="AONQ01000059">
    <property type="protein sequence ID" value="EME68590.1"/>
    <property type="molecule type" value="Genomic_DNA"/>
</dbReference>
<evidence type="ECO:0000313" key="11">
    <source>
        <dbReference type="Proteomes" id="UP000011744"/>
    </source>
</evidence>
<feature type="domain" description="T-SNARE coiled-coil homology" evidence="8">
    <location>
        <begin position="577"/>
        <end position="639"/>
    </location>
</feature>
<organism evidence="10 11">
    <name type="scientific">Paramagnetospirillum caucaseum</name>
    <dbReference type="NCBI Taxonomy" id="1244869"/>
    <lineage>
        <taxon>Bacteria</taxon>
        <taxon>Pseudomonadati</taxon>
        <taxon>Pseudomonadota</taxon>
        <taxon>Alphaproteobacteria</taxon>
        <taxon>Rhodospirillales</taxon>
        <taxon>Magnetospirillaceae</taxon>
        <taxon>Paramagnetospirillum</taxon>
    </lineage>
</organism>
<keyword evidence="2" id="KW-0997">Cell inner membrane</keyword>
<keyword evidence="2" id="KW-1003">Cell membrane</keyword>
<evidence type="ECO:0000313" key="10">
    <source>
        <dbReference type="EMBL" id="EME68590.1"/>
    </source>
</evidence>
<dbReference type="Pfam" id="PF08376">
    <property type="entry name" value="NIT"/>
    <property type="match status" value="1"/>
</dbReference>
<gene>
    <name evidence="10" type="ORF">H261_17598</name>
</gene>
<dbReference type="PROSITE" id="PS50192">
    <property type="entry name" value="T_SNARE"/>
    <property type="match status" value="1"/>
</dbReference>
<dbReference type="SUPFAM" id="SSF58104">
    <property type="entry name" value="Methyl-accepting chemotaxis protein (MCP) signaling domain"/>
    <property type="match status" value="1"/>
</dbReference>
<dbReference type="Proteomes" id="UP000011744">
    <property type="component" value="Unassembled WGS sequence"/>
</dbReference>
<feature type="transmembrane region" description="Helical" evidence="6">
    <location>
        <begin position="12"/>
        <end position="38"/>
    </location>
</feature>
<feature type="domain" description="Methyl-accepting transducer" evidence="7">
    <location>
        <begin position="425"/>
        <end position="654"/>
    </location>
</feature>
<dbReference type="AlphaFoldDB" id="M2Z2R1"/>
<dbReference type="InterPro" id="IPR000727">
    <property type="entry name" value="T_SNARE_dom"/>
</dbReference>
<feature type="domain" description="HAMP" evidence="9">
    <location>
        <begin position="332"/>
        <end position="385"/>
    </location>
</feature>
<evidence type="ECO:0000256" key="5">
    <source>
        <dbReference type="PROSITE-ProRule" id="PRU00284"/>
    </source>
</evidence>
<dbReference type="Gene3D" id="6.10.340.10">
    <property type="match status" value="1"/>
</dbReference>
<dbReference type="GO" id="GO:0004888">
    <property type="term" value="F:transmembrane signaling receptor activity"/>
    <property type="evidence" value="ECO:0007669"/>
    <property type="project" value="InterPro"/>
</dbReference>
<dbReference type="GO" id="GO:0005886">
    <property type="term" value="C:plasma membrane"/>
    <property type="evidence" value="ECO:0007669"/>
    <property type="project" value="UniProtKB-SubCell"/>
</dbReference>
<keyword evidence="6" id="KW-1133">Transmembrane helix</keyword>
<feature type="transmembrane region" description="Helical" evidence="6">
    <location>
        <begin position="307"/>
        <end position="331"/>
    </location>
</feature>
<evidence type="ECO:0000256" key="6">
    <source>
        <dbReference type="SAM" id="Phobius"/>
    </source>
</evidence>
<comment type="similarity">
    <text evidence="4">Belongs to the methyl-accepting chemotaxis (MCP) protein family.</text>
</comment>
<dbReference type="InterPro" id="IPR003660">
    <property type="entry name" value="HAMP_dom"/>
</dbReference>
<dbReference type="STRING" id="1244869.H261_17598"/>
<protein>
    <submittedName>
        <fullName evidence="10">Methyl-accepting chemotaxis protein</fullName>
    </submittedName>
</protein>
<dbReference type="PATRIC" id="fig|1244869.3.peg.3525"/>
<evidence type="ECO:0000259" key="9">
    <source>
        <dbReference type="PROSITE" id="PS50885"/>
    </source>
</evidence>
<dbReference type="Pfam" id="PF00015">
    <property type="entry name" value="MCPsignal"/>
    <property type="match status" value="1"/>
</dbReference>
<accession>M2Z2R1</accession>
<evidence type="ECO:0000259" key="7">
    <source>
        <dbReference type="PROSITE" id="PS50111"/>
    </source>
</evidence>